<dbReference type="EMBL" id="JACJPW010000030">
    <property type="protein sequence ID" value="MBD2182069.1"/>
    <property type="molecule type" value="Genomic_DNA"/>
</dbReference>
<dbReference type="GO" id="GO:0006633">
    <property type="term" value="P:fatty acid biosynthetic process"/>
    <property type="evidence" value="ECO:0007669"/>
    <property type="project" value="TreeGrafter"/>
</dbReference>
<evidence type="ECO:0000256" key="12">
    <source>
        <dbReference type="ARBA" id="ARBA00051971"/>
    </source>
</evidence>
<keyword evidence="3" id="KW-0596">Phosphopantetheine</keyword>
<comment type="catalytic activity">
    <reaction evidence="12">
        <text>19-(4-hydroxyphenyl)nonadecanoyl-[(phenol)carboxyphthiodiolenone synthase] + 2 (S)-methylmalonyl-CoA + 3 malonyl-CoA + 5 NADPH + 10 H(+) = C37-(phenol)carboxyphthiodiolenone-[(phenol)carboxyphthiodiolenone synthase] + 5 CO2 + 5 NADP(+) + 5 CoA + 2 H2O</text>
        <dbReference type="Rhea" id="RHEA:57760"/>
        <dbReference type="Rhea" id="RHEA-COMP:14273"/>
        <dbReference type="Rhea" id="RHEA-COMP:14990"/>
        <dbReference type="ChEBI" id="CHEBI:15377"/>
        <dbReference type="ChEBI" id="CHEBI:15378"/>
        <dbReference type="ChEBI" id="CHEBI:16526"/>
        <dbReference type="ChEBI" id="CHEBI:57287"/>
        <dbReference type="ChEBI" id="CHEBI:57327"/>
        <dbReference type="ChEBI" id="CHEBI:57384"/>
        <dbReference type="ChEBI" id="CHEBI:57783"/>
        <dbReference type="ChEBI" id="CHEBI:58349"/>
        <dbReference type="ChEBI" id="CHEBI:133301"/>
        <dbReference type="ChEBI" id="CHEBI:142260"/>
        <dbReference type="EC" id="2.3.1.292"/>
    </reaction>
</comment>
<evidence type="ECO:0000256" key="17">
    <source>
        <dbReference type="ARBA" id="ARBA00073623"/>
    </source>
</evidence>
<dbReference type="SMART" id="SM00823">
    <property type="entry name" value="PKS_PP"/>
    <property type="match status" value="1"/>
</dbReference>
<dbReference type="InterPro" id="IPR006162">
    <property type="entry name" value="Ppantetheine_attach_site"/>
</dbReference>
<dbReference type="SUPFAM" id="SSF53474">
    <property type="entry name" value="alpha/beta-Hydrolases"/>
    <property type="match status" value="1"/>
</dbReference>
<dbReference type="Gene3D" id="3.30.70.250">
    <property type="entry name" value="Malonyl-CoA ACP transacylase, ACP-binding"/>
    <property type="match status" value="1"/>
</dbReference>
<evidence type="ECO:0000259" key="23">
    <source>
        <dbReference type="PROSITE" id="PS52004"/>
    </source>
</evidence>
<evidence type="ECO:0000256" key="5">
    <source>
        <dbReference type="ARBA" id="ARBA00022679"/>
    </source>
</evidence>
<protein>
    <recommendedName>
        <fullName evidence="17">Phenolphthiocerol/phthiocerol polyketide synthase subunit E</fullName>
        <ecNumber evidence="16">2.3.1.292</ecNumber>
    </recommendedName>
    <alternativeName>
        <fullName evidence="19">(Phenol)carboxyphthiodiolenone synthase subunit E</fullName>
    </alternativeName>
    <alternativeName>
        <fullName evidence="20">Beta-ketoacyl-acyl-carrier-protein synthase I</fullName>
    </alternativeName>
    <alternativeName>
        <fullName evidence="18">Phthiocerol synthesis polyketide synthase type I PpsE</fullName>
    </alternativeName>
</protein>
<evidence type="ECO:0000256" key="8">
    <source>
        <dbReference type="ARBA" id="ARBA00023002"/>
    </source>
</evidence>
<dbReference type="CDD" id="cd00833">
    <property type="entry name" value="PKS"/>
    <property type="match status" value="1"/>
</dbReference>
<evidence type="ECO:0000256" key="6">
    <source>
        <dbReference type="ARBA" id="ARBA00022832"/>
    </source>
</evidence>
<dbReference type="Pfam" id="PF00109">
    <property type="entry name" value="ketoacyl-synt"/>
    <property type="match status" value="1"/>
</dbReference>
<organism evidence="24 25">
    <name type="scientific">Aerosakkonema funiforme FACHB-1375</name>
    <dbReference type="NCBI Taxonomy" id="2949571"/>
    <lineage>
        <taxon>Bacteria</taxon>
        <taxon>Bacillati</taxon>
        <taxon>Cyanobacteriota</taxon>
        <taxon>Cyanophyceae</taxon>
        <taxon>Oscillatoriophycideae</taxon>
        <taxon>Aerosakkonematales</taxon>
        <taxon>Aerosakkonemataceae</taxon>
        <taxon>Aerosakkonema</taxon>
    </lineage>
</organism>
<evidence type="ECO:0000256" key="14">
    <source>
        <dbReference type="ARBA" id="ARBA00052745"/>
    </source>
</evidence>
<evidence type="ECO:0000256" key="20">
    <source>
        <dbReference type="ARBA" id="ARBA00084020"/>
    </source>
</evidence>
<dbReference type="SUPFAM" id="SSF47336">
    <property type="entry name" value="ACP-like"/>
    <property type="match status" value="1"/>
</dbReference>
<keyword evidence="9" id="KW-0443">Lipid metabolism</keyword>
<evidence type="ECO:0000256" key="13">
    <source>
        <dbReference type="ARBA" id="ARBA00052119"/>
    </source>
</evidence>
<keyword evidence="4" id="KW-0597">Phosphoprotein</keyword>
<dbReference type="PANTHER" id="PTHR43775">
    <property type="entry name" value="FATTY ACID SYNTHASE"/>
    <property type="match status" value="1"/>
</dbReference>
<dbReference type="InterPro" id="IPR020841">
    <property type="entry name" value="PKS_Beta-ketoAc_synthase_dom"/>
</dbReference>
<dbReference type="PROSITE" id="PS50075">
    <property type="entry name" value="CARRIER"/>
    <property type="match status" value="1"/>
</dbReference>
<keyword evidence="8" id="KW-0560">Oxidoreductase</keyword>
<keyword evidence="25" id="KW-1185">Reference proteome</keyword>
<dbReference type="InterPro" id="IPR036736">
    <property type="entry name" value="ACP-like_sf"/>
</dbReference>
<dbReference type="InterPro" id="IPR016035">
    <property type="entry name" value="Acyl_Trfase/lysoPLipase"/>
</dbReference>
<evidence type="ECO:0000313" key="25">
    <source>
        <dbReference type="Proteomes" id="UP000641646"/>
    </source>
</evidence>
<dbReference type="InterPro" id="IPR001227">
    <property type="entry name" value="Ac_transferase_dom_sf"/>
</dbReference>
<evidence type="ECO:0000256" key="7">
    <source>
        <dbReference type="ARBA" id="ARBA00022857"/>
    </source>
</evidence>
<dbReference type="Pfam" id="PF22621">
    <property type="entry name" value="CurL-like_PKS_C"/>
    <property type="match status" value="1"/>
</dbReference>
<dbReference type="CDD" id="cd02440">
    <property type="entry name" value="AdoMet_MTases"/>
    <property type="match status" value="1"/>
</dbReference>
<dbReference type="EC" id="2.3.1.292" evidence="16"/>
<comment type="caution">
    <text evidence="24">The sequence shown here is derived from an EMBL/GenBank/DDBJ whole genome shotgun (WGS) entry which is preliminary data.</text>
</comment>
<dbReference type="SUPFAM" id="SSF53901">
    <property type="entry name" value="Thiolase-like"/>
    <property type="match status" value="1"/>
</dbReference>
<dbReference type="SMART" id="SM00825">
    <property type="entry name" value="PKS_KS"/>
    <property type="match status" value="1"/>
</dbReference>
<dbReference type="Proteomes" id="UP000641646">
    <property type="component" value="Unassembled WGS sequence"/>
</dbReference>
<dbReference type="SUPFAM" id="SSF51735">
    <property type="entry name" value="NAD(P)-binding Rossmann-fold domains"/>
    <property type="match status" value="2"/>
</dbReference>
<reference evidence="24" key="2">
    <citation type="submission" date="2020-08" db="EMBL/GenBank/DDBJ databases">
        <authorList>
            <person name="Chen M."/>
            <person name="Teng W."/>
            <person name="Zhao L."/>
            <person name="Hu C."/>
            <person name="Zhou Y."/>
            <person name="Han B."/>
            <person name="Song L."/>
            <person name="Shu W."/>
        </authorList>
    </citation>
    <scope>NUCLEOTIDE SEQUENCE</scope>
    <source>
        <strain evidence="24">FACHB-1375</strain>
    </source>
</reference>
<keyword evidence="6" id="KW-0276">Fatty acid metabolism</keyword>
<evidence type="ECO:0000256" key="3">
    <source>
        <dbReference type="ARBA" id="ARBA00022450"/>
    </source>
</evidence>
<evidence type="ECO:0000256" key="10">
    <source>
        <dbReference type="ARBA" id="ARBA00023268"/>
    </source>
</evidence>
<dbReference type="Pfam" id="PF00698">
    <property type="entry name" value="Acyl_transf_1"/>
    <property type="match status" value="1"/>
</dbReference>
<reference evidence="24" key="1">
    <citation type="journal article" date="2015" name="ISME J.">
        <title>Draft Genome Sequence of Streptomyces incarnatus NRRL8089, which Produces the Nucleoside Antibiotic Sinefungin.</title>
        <authorList>
            <person name="Oshima K."/>
            <person name="Hattori M."/>
            <person name="Shimizu H."/>
            <person name="Fukuda K."/>
            <person name="Nemoto M."/>
            <person name="Inagaki K."/>
            <person name="Tamura T."/>
        </authorList>
    </citation>
    <scope>NUCLEOTIDE SEQUENCE</scope>
    <source>
        <strain evidence="24">FACHB-1375</strain>
    </source>
</reference>
<comment type="catalytic activity">
    <reaction evidence="14">
        <text>icosanoyl-[(phenol)carboxyphthiodiolenone synthase] + 2 (S)-methylmalonyl-CoA + 3 malonyl-CoA + 5 NADPH + 10 H(+) = C32-carboxyphthiodiolenone-[(phenol)carboxyphthiodiolenone synthase] + 5 CO2 + 5 NADP(+) + 5 CoA + 2 H2O</text>
        <dbReference type="Rhea" id="RHEA:57748"/>
        <dbReference type="Rhea" id="RHEA-COMP:14985"/>
        <dbReference type="Rhea" id="RHEA-COMP:14986"/>
        <dbReference type="ChEBI" id="CHEBI:15377"/>
        <dbReference type="ChEBI" id="CHEBI:15378"/>
        <dbReference type="ChEBI" id="CHEBI:16526"/>
        <dbReference type="ChEBI" id="CHEBI:57287"/>
        <dbReference type="ChEBI" id="CHEBI:57327"/>
        <dbReference type="ChEBI" id="CHEBI:57384"/>
        <dbReference type="ChEBI" id="CHEBI:57783"/>
        <dbReference type="ChEBI" id="CHEBI:58349"/>
        <dbReference type="ChEBI" id="CHEBI:87848"/>
        <dbReference type="ChEBI" id="CHEBI:142236"/>
        <dbReference type="EC" id="2.3.1.292"/>
    </reaction>
</comment>
<feature type="domain" description="Ketosynthase family 3 (KS3)" evidence="23">
    <location>
        <begin position="40"/>
        <end position="467"/>
    </location>
</feature>
<dbReference type="Pfam" id="PF08659">
    <property type="entry name" value="KR"/>
    <property type="match status" value="1"/>
</dbReference>
<comment type="catalytic activity">
    <reaction evidence="11">
        <text>17-(4-hydroxyphenyl)heptadecanoyl-[(phenol)carboxyphthiodiolenone synthase] + 2 (S)-methylmalonyl-CoA + 3 malonyl-CoA + 5 NADPH + 10 H(+) = C35-(phenol)carboxyphthiodiolenone-[(phenol)carboxyphthiodiolenone synthase] + 5 CO2 + 5 NADP(+) + 5 CoA + 2 H2O</text>
        <dbReference type="Rhea" id="RHEA:57756"/>
        <dbReference type="Rhea" id="RHEA-COMP:14272"/>
        <dbReference type="Rhea" id="RHEA-COMP:14989"/>
        <dbReference type="ChEBI" id="CHEBI:15377"/>
        <dbReference type="ChEBI" id="CHEBI:15378"/>
        <dbReference type="ChEBI" id="CHEBI:16526"/>
        <dbReference type="ChEBI" id="CHEBI:57287"/>
        <dbReference type="ChEBI" id="CHEBI:57327"/>
        <dbReference type="ChEBI" id="CHEBI:57384"/>
        <dbReference type="ChEBI" id="CHEBI:57783"/>
        <dbReference type="ChEBI" id="CHEBI:58349"/>
        <dbReference type="ChEBI" id="CHEBI:133300"/>
        <dbReference type="ChEBI" id="CHEBI:142259"/>
        <dbReference type="EC" id="2.3.1.292"/>
    </reaction>
</comment>
<dbReference type="Gene3D" id="3.40.366.10">
    <property type="entry name" value="Malonyl-Coenzyme A Acyl Carrier Protein, domain 2"/>
    <property type="match status" value="1"/>
</dbReference>
<dbReference type="SMART" id="SM00827">
    <property type="entry name" value="PKS_AT"/>
    <property type="match status" value="1"/>
</dbReference>
<evidence type="ECO:0000256" key="9">
    <source>
        <dbReference type="ARBA" id="ARBA00023098"/>
    </source>
</evidence>
<dbReference type="GO" id="GO:0004312">
    <property type="term" value="F:fatty acid synthase activity"/>
    <property type="evidence" value="ECO:0007669"/>
    <property type="project" value="TreeGrafter"/>
</dbReference>
<dbReference type="InterPro" id="IPR050091">
    <property type="entry name" value="PKS_NRPS_Biosynth_Enz"/>
</dbReference>
<dbReference type="InterPro" id="IPR013217">
    <property type="entry name" value="Methyltransf_12"/>
</dbReference>
<dbReference type="InterPro" id="IPR020806">
    <property type="entry name" value="PKS_PP-bd"/>
</dbReference>
<gene>
    <name evidence="24" type="ORF">H6G03_13295</name>
</gene>
<dbReference type="Gene3D" id="3.40.47.10">
    <property type="match status" value="1"/>
</dbReference>
<dbReference type="SUPFAM" id="SSF53335">
    <property type="entry name" value="S-adenosyl-L-methionine-dependent methyltransferases"/>
    <property type="match status" value="1"/>
</dbReference>
<dbReference type="GO" id="GO:0034081">
    <property type="term" value="C:polyketide synthase complex"/>
    <property type="evidence" value="ECO:0007669"/>
    <property type="project" value="UniProtKB-ARBA"/>
</dbReference>
<dbReference type="Pfam" id="PF00550">
    <property type="entry name" value="PP-binding"/>
    <property type="match status" value="1"/>
</dbReference>
<dbReference type="InterPro" id="IPR016036">
    <property type="entry name" value="Malonyl_transacylase_ACP-bd"/>
</dbReference>
<dbReference type="InterPro" id="IPR014030">
    <property type="entry name" value="Ketoacyl_synth_N"/>
</dbReference>
<dbReference type="Gene3D" id="1.10.1200.10">
    <property type="entry name" value="ACP-like"/>
    <property type="match status" value="1"/>
</dbReference>
<dbReference type="Gene3D" id="3.40.50.720">
    <property type="entry name" value="NAD(P)-binding Rossmann-like Domain"/>
    <property type="match status" value="1"/>
</dbReference>
<dbReference type="PROSITE" id="PS00012">
    <property type="entry name" value="PHOSPHOPANTETHEINE"/>
    <property type="match status" value="1"/>
</dbReference>
<keyword evidence="10" id="KW-0511">Multifunctional enzyme</keyword>
<dbReference type="Pfam" id="PF08242">
    <property type="entry name" value="Methyltransf_12"/>
    <property type="match status" value="1"/>
</dbReference>
<dbReference type="InterPro" id="IPR036291">
    <property type="entry name" value="NAD(P)-bd_dom_sf"/>
</dbReference>
<dbReference type="Pfam" id="PF02801">
    <property type="entry name" value="Ketoacyl-synt_C"/>
    <property type="match status" value="1"/>
</dbReference>
<dbReference type="InterPro" id="IPR001031">
    <property type="entry name" value="Thioesterase"/>
</dbReference>
<dbReference type="InterPro" id="IPR049490">
    <property type="entry name" value="C883_1060-like_KR_N"/>
</dbReference>
<comment type="function">
    <text evidence="15">Part of the PpsABCDE complex involved in the biosynthesis of the lipid core common to phthiocerols and phenolphthiocerols by successive additions of malonyl-CoA or methylmalonyl-CoA extender units. PpsA can accept as substrate the activated forms of either icosanoyl (C20), docosanoyl (C22) or lignoceroyl (C24) groups from FadD26, or a (4-hydroxyphenyl)-C17 or (4-hydroxyphenyl)-C19 fatty acyl from FadD29. PpsA initiates the biosynthesis and extends its substrate using a malonyl-CoA extender unit. The PpsB and PpsC proteins add the second and third malonyl-CoA extender units. PpsD adds an (R)-methylmalonyl unit and PpsE adds a second (R)-methylmalonyl unit. The incorporation of the methylmalonyl units results in formation of two branched methyl groups in the elongated product.</text>
</comment>
<dbReference type="FunFam" id="1.10.1200.10:FF:000005">
    <property type="entry name" value="Nonribosomal peptide synthetase 1"/>
    <property type="match status" value="1"/>
</dbReference>
<dbReference type="Gene3D" id="3.40.50.1820">
    <property type="entry name" value="alpha/beta hydrolase"/>
    <property type="match status" value="1"/>
</dbReference>
<evidence type="ECO:0000256" key="15">
    <source>
        <dbReference type="ARBA" id="ARBA00058455"/>
    </source>
</evidence>
<sequence length="2232" mass="247501">MDSMAHLYSKVSTEPRSKKKRSIAKSNAYREGEITMDELQQAIAIIGMAGRFPGAKNVDDFWQNLRDGVESISFFSDEELQASGIDPALLKNPHYVKAKGVLEDIELFDAGFFGINPREAAITDPQHRLFLESAWTALENAGYNPESYPGSIGVYAGVGMSGYLLNNLYSNPEVIQSVGTYQLLISNDKDFLPTRVSYKLNLKGPSVNVQTACSTSLVATCLACQSLLNYQCDIALAGGVSISVPSKIGYLHQEGMILSPDGHCRAFDAKAQGTVNGNGVGIVVLKRLEDAIADGDSIHAVIGGFAINNDGSLKVGYTAPSIDGQAEAIAQALAMAEVDPETINYIEAHGTGTPLGDPIEIAALTQAFRANTEKKGFCAIGSAKTNIGHLDTAAGVTGLIKTVQALKHKLLPPTLHFEKPNPRIDFANSPFFVNAQLSEWQRNGTPRRAGVSSFGIGGTNAHVVLEEAPILEPSGDSRPWQLLVLSAKTESAIDTATANLVEHLNNYPEINLADAAYTLGIGRKAFNHRRILVCQDREDAVTALSQLDPKRVFTNFGEVKNRPVAFMFSGQGSQYANMAAELYQLEPIFREEIDFCAEFLIPYLGLDLRDVLYASAEQAEQLDISRKESQRQAGCLSHKNFWRGQLQQTAIAQPALFAIEYALAKLWISWGVHPQGAIGHSIGEYVAACLAGVFSLEEALSLVAVRGKLMQQMLPGSMLAVPLTAQQVQPLLGKELELAAINAPSLCVVSGATDAIEVLEQKLLEKGVECRRLHTSHAFHSQMMEPILEVFTEQVKKVNLKAPQIPYISNVTGTWIAAEEATNPHYWARHLRQTVLFSSGLQTLWQESDWVLLEIGPGKMLTTLAKQHLDKVSDRIVLSSLRHPQDRQSDVAFLLNAVGKLWLSGIQIDWSGFYSQEKRDRVPLPTYPFERQRYWIEAQKIVGDKNRNSVPEWTSILEAGKIQALAEISKFDNPTYLGKKECLERLCIAYMNLALRELGAFSNPDEKYSVEELFDRFPILPRHKQLISQWLKSLVEEGQLQQDGEKFTNLVTIYPDSVNALEEEVKAKWADTPQWAEVMQTYRQKLVSILVGKEDPLQLIFAESFYDVAESIGRSLPLLPYHNNILRTSLQQLVKSLSPQVNLRILEIGAGMGLTTTELLPVLPPQQTNYIFTDVARFFLDKAKQKFSDYPHVQYRLLDIEQPPEKQGYEPHSFDVIIAAQVLHVTRNIEESLAHIRSLLAPDGLLLIWEVTQAQMDYNITDGLMMKPLDDGERSQGNPFLSKKQWIEALRNHGFVDVAALPGNDVLGHHILLAKASASADIAAPSAFTVNRENAVEKSEFALEKKPNIADWFYTPSWQRSLPPKPDKLINRQCWLLFVDECGVGEQLVRKLEQENQDVIVVKAGNEFTFHSDIVYTIDPQQRDDYDALLKEVRKLNKTPQKIVHLWSVTPNNELEIEVLEDSQNLGFYSLLFLAQALGKQDFSEEIEIAVISNNMQEVTGDEILCPPKATILGPCKVIPQEYLNISCRSIDVVFPETGNRQKEKIADYLFAEITAKSSDLVIAYRGNHRWVQTFEAVQLDGAEKLNLREGGVYLITGGLGGIGLVLAEYLAEKVQAKLVLIGRSHLTAKHEWQQWLATHEEKDSISCKIRKLQQIEALGAEILVASADVANLEEMQKVIANACDRFGTINGVIHAAGISPGGMIQLKTKENLANLLAPKVKGTLVIDALLKDFNLDFLILCSSLNSFIAGLGLVDHCGANAFLDAFAHYNTTKCDRLTISVNWDGWQEVGQAANAATSEQLKKWRETSFKQGIFPNEGMEAFKRILGTTLPQIMVSTQDFIIRYQQYKTSKELQHLQSQKETKSSKLLNSRPKLNNAYVEPRDRIEQTIAKIWQQSLGIDKIGIHDDFFELGGDSLLAIHLIAKISEATNTKLSAHSLIDAPTIADLAKLIAQSTLPTTSNSTLVEIQTGSNTKKPLFLVHPIGGHVYIYRELARYLPDFPVYGFQAQGVDGKAEPLTTVEEMAAQYIKALRVVQPEGPYFLGGSSFGGTVAFEMAQQLQKLGQKVAMLTLLDTPSPGQLPSENLEDDDLKTMAYALGVGADISISANELEQMNDEERLLYFLEKGKSALKMPADFGVTELRRFHQVFQLNMKAMKKYIPQVYSGQIIFFRACDRDAFNPENPELGWKDLAAAGLEIHEIPGNHITMNFAPNVDVMAQRLKTKISEVLSAD</sequence>
<dbReference type="Gene3D" id="3.30.70.3290">
    <property type="match status" value="1"/>
</dbReference>
<dbReference type="Gene3D" id="3.40.50.150">
    <property type="entry name" value="Vaccinia Virus protein VP39"/>
    <property type="match status" value="1"/>
</dbReference>
<evidence type="ECO:0000256" key="16">
    <source>
        <dbReference type="ARBA" id="ARBA00066974"/>
    </source>
</evidence>
<evidence type="ECO:0000256" key="19">
    <source>
        <dbReference type="ARBA" id="ARBA00078169"/>
    </source>
</evidence>
<dbReference type="SUPFAM" id="SSF55048">
    <property type="entry name" value="Probable ACP-binding domain of malonyl-CoA ACP transacylase"/>
    <property type="match status" value="1"/>
</dbReference>
<evidence type="ECO:0000256" key="18">
    <source>
        <dbReference type="ARBA" id="ARBA00075053"/>
    </source>
</evidence>
<proteinExistence type="predicted"/>
<comment type="cofactor">
    <cofactor evidence="1">
        <name>NADP(+)</name>
        <dbReference type="ChEBI" id="CHEBI:58349"/>
    </cofactor>
</comment>
<dbReference type="SMART" id="SM00822">
    <property type="entry name" value="PKS_KR"/>
    <property type="match status" value="1"/>
</dbReference>
<dbReference type="InterPro" id="IPR016039">
    <property type="entry name" value="Thiolase-like"/>
</dbReference>
<keyword evidence="24" id="KW-0012">Acyltransferase</keyword>
<keyword evidence="7" id="KW-0521">NADP</keyword>
<dbReference type="Pfam" id="PF21394">
    <property type="entry name" value="Beta-ketacyl_N"/>
    <property type="match status" value="1"/>
</dbReference>
<dbReference type="GO" id="GO:0031177">
    <property type="term" value="F:phosphopantetheine binding"/>
    <property type="evidence" value="ECO:0007669"/>
    <property type="project" value="InterPro"/>
</dbReference>
<feature type="region of interest" description="Disordered" evidence="21">
    <location>
        <begin position="1"/>
        <end position="24"/>
    </location>
</feature>
<evidence type="ECO:0000256" key="21">
    <source>
        <dbReference type="SAM" id="MobiDB-lite"/>
    </source>
</evidence>
<evidence type="ECO:0000313" key="24">
    <source>
        <dbReference type="EMBL" id="MBD2182069.1"/>
    </source>
</evidence>
<dbReference type="CDD" id="cd08953">
    <property type="entry name" value="KR_2_SDR_x"/>
    <property type="match status" value="1"/>
</dbReference>
<dbReference type="InterPro" id="IPR009081">
    <property type="entry name" value="PP-bd_ACP"/>
</dbReference>
<comment type="catalytic activity">
    <reaction evidence="13">
        <text>docosanoyl-[(phenol)carboxyphthiodiolenone synthase] + 2 (S)-methylmalonyl-CoA + 3 malonyl-CoA + 5 NADPH + 10 H(+) = C34-carboxyphthiodiolenone-[(phenol)carboxyphthiodiolenone synthase] + 5 CO2 + 5 NADP(+) + 5 CoA + 2 H2O</text>
        <dbReference type="Rhea" id="RHEA:57752"/>
        <dbReference type="Rhea" id="RHEA-COMP:14987"/>
        <dbReference type="Rhea" id="RHEA-COMP:14988"/>
        <dbReference type="ChEBI" id="CHEBI:15377"/>
        <dbReference type="ChEBI" id="CHEBI:15378"/>
        <dbReference type="ChEBI" id="CHEBI:16526"/>
        <dbReference type="ChEBI" id="CHEBI:57287"/>
        <dbReference type="ChEBI" id="CHEBI:57327"/>
        <dbReference type="ChEBI" id="CHEBI:57384"/>
        <dbReference type="ChEBI" id="CHEBI:57783"/>
        <dbReference type="ChEBI" id="CHEBI:58349"/>
        <dbReference type="ChEBI" id="CHEBI:142237"/>
        <dbReference type="ChEBI" id="CHEBI:142238"/>
        <dbReference type="EC" id="2.3.1.292"/>
    </reaction>
</comment>
<name>A0A926VG75_9CYAN</name>
<dbReference type="InterPro" id="IPR013968">
    <property type="entry name" value="PKS_KR"/>
</dbReference>
<evidence type="ECO:0000256" key="2">
    <source>
        <dbReference type="ARBA" id="ARBA00001957"/>
    </source>
</evidence>
<dbReference type="Pfam" id="PF00975">
    <property type="entry name" value="Thioesterase"/>
    <property type="match status" value="1"/>
</dbReference>
<evidence type="ECO:0000256" key="1">
    <source>
        <dbReference type="ARBA" id="ARBA00001937"/>
    </source>
</evidence>
<evidence type="ECO:0000256" key="4">
    <source>
        <dbReference type="ARBA" id="ARBA00022553"/>
    </source>
</evidence>
<evidence type="ECO:0000259" key="22">
    <source>
        <dbReference type="PROSITE" id="PS50075"/>
    </source>
</evidence>
<dbReference type="GO" id="GO:0016491">
    <property type="term" value="F:oxidoreductase activity"/>
    <property type="evidence" value="ECO:0007669"/>
    <property type="project" value="UniProtKB-KW"/>
</dbReference>
<dbReference type="FunFam" id="3.40.47.10:FF:000042">
    <property type="entry name" value="Polyketide synthase Pks13"/>
    <property type="match status" value="1"/>
</dbReference>
<dbReference type="InterPro" id="IPR029063">
    <property type="entry name" value="SAM-dependent_MTases_sf"/>
</dbReference>
<dbReference type="PROSITE" id="PS52004">
    <property type="entry name" value="KS3_2"/>
    <property type="match status" value="1"/>
</dbReference>
<dbReference type="InterPro" id="IPR014043">
    <property type="entry name" value="Acyl_transferase_dom"/>
</dbReference>
<feature type="domain" description="Carrier" evidence="22">
    <location>
        <begin position="1881"/>
        <end position="1956"/>
    </location>
</feature>
<keyword evidence="5" id="KW-0808">Transferase</keyword>
<comment type="cofactor">
    <cofactor evidence="2">
        <name>pantetheine 4'-phosphate</name>
        <dbReference type="ChEBI" id="CHEBI:47942"/>
    </cofactor>
</comment>
<dbReference type="InterPro" id="IPR057326">
    <property type="entry name" value="KR_dom"/>
</dbReference>
<dbReference type="InterPro" id="IPR029058">
    <property type="entry name" value="AB_hydrolase_fold"/>
</dbReference>
<dbReference type="PANTHER" id="PTHR43775:SF51">
    <property type="entry name" value="INACTIVE PHENOLPHTHIOCEROL SYNTHESIS POLYKETIDE SYNTHASE TYPE I PKS1-RELATED"/>
    <property type="match status" value="1"/>
</dbReference>
<dbReference type="SUPFAM" id="SSF52151">
    <property type="entry name" value="FabD/lysophospholipase-like"/>
    <property type="match status" value="1"/>
</dbReference>
<accession>A0A926VG75</accession>
<evidence type="ECO:0000256" key="11">
    <source>
        <dbReference type="ARBA" id="ARBA00050973"/>
    </source>
</evidence>
<dbReference type="InterPro" id="IPR014031">
    <property type="entry name" value="Ketoacyl_synth_C"/>
</dbReference>